<proteinExistence type="predicted"/>
<gene>
    <name evidence="1" type="ORF">LCGC14_2159580</name>
</gene>
<comment type="caution">
    <text evidence="1">The sequence shown here is derived from an EMBL/GenBank/DDBJ whole genome shotgun (WGS) entry which is preliminary data.</text>
</comment>
<dbReference type="EMBL" id="LAZR01027678">
    <property type="protein sequence ID" value="KKL64974.1"/>
    <property type="molecule type" value="Genomic_DNA"/>
</dbReference>
<name>A0A0F9DTB9_9ZZZZ</name>
<evidence type="ECO:0000313" key="1">
    <source>
        <dbReference type="EMBL" id="KKL64974.1"/>
    </source>
</evidence>
<accession>A0A0F9DTB9</accession>
<organism evidence="1">
    <name type="scientific">marine sediment metagenome</name>
    <dbReference type="NCBI Taxonomy" id="412755"/>
    <lineage>
        <taxon>unclassified sequences</taxon>
        <taxon>metagenomes</taxon>
        <taxon>ecological metagenomes</taxon>
    </lineage>
</organism>
<reference evidence="1" key="1">
    <citation type="journal article" date="2015" name="Nature">
        <title>Complex archaea that bridge the gap between prokaryotes and eukaryotes.</title>
        <authorList>
            <person name="Spang A."/>
            <person name="Saw J.H."/>
            <person name="Jorgensen S.L."/>
            <person name="Zaremba-Niedzwiedzka K."/>
            <person name="Martijn J."/>
            <person name="Lind A.E."/>
            <person name="van Eijk R."/>
            <person name="Schleper C."/>
            <person name="Guy L."/>
            <person name="Ettema T.J."/>
        </authorList>
    </citation>
    <scope>NUCLEOTIDE SEQUENCE</scope>
</reference>
<dbReference type="AlphaFoldDB" id="A0A0F9DTB9"/>
<protein>
    <submittedName>
        <fullName evidence="1">Uncharacterized protein</fullName>
    </submittedName>
</protein>
<sequence>MDLCDKKGIVHSDMRKIPKRAHAYIDGFEVEQFLDDEGNVCKQKIKFKLSSSAAVQALAMRHKGLIDQTLNVNLNKGLNWDSVPIAPTQDDNIIEGKVVREQEDEH</sequence>